<reference evidence="1" key="1">
    <citation type="submission" date="2020-08" db="EMBL/GenBank/DDBJ databases">
        <title>Multicomponent nature underlies the extraordinary mechanical properties of spider dragline silk.</title>
        <authorList>
            <person name="Kono N."/>
            <person name="Nakamura H."/>
            <person name="Mori M."/>
            <person name="Yoshida Y."/>
            <person name="Ohtoshi R."/>
            <person name="Malay A.D."/>
            <person name="Moran D.A.P."/>
            <person name="Tomita M."/>
            <person name="Numata K."/>
            <person name="Arakawa K."/>
        </authorList>
    </citation>
    <scope>NUCLEOTIDE SEQUENCE</scope>
</reference>
<dbReference type="Proteomes" id="UP000887013">
    <property type="component" value="Unassembled WGS sequence"/>
</dbReference>
<keyword evidence="2" id="KW-1185">Reference proteome</keyword>
<sequence>MDRIKISHLSTLVGRFMVRSRSKIDIKLLNSISHQNIITPEDQNERQGCSSVTNILVEGLYLNSASSLSYGSGVQDVLDHLTQAGWIGRFRNSGIFIVRHSIFSIPPLAKAFIGSGP</sequence>
<evidence type="ECO:0000313" key="2">
    <source>
        <dbReference type="Proteomes" id="UP000887013"/>
    </source>
</evidence>
<proteinExistence type="predicted"/>
<gene>
    <name evidence="1" type="ORF">NPIL_700101</name>
</gene>
<comment type="caution">
    <text evidence="1">The sequence shown here is derived from an EMBL/GenBank/DDBJ whole genome shotgun (WGS) entry which is preliminary data.</text>
</comment>
<name>A0A8X6NDS2_NEPPI</name>
<organism evidence="1 2">
    <name type="scientific">Nephila pilipes</name>
    <name type="common">Giant wood spider</name>
    <name type="synonym">Nephila maculata</name>
    <dbReference type="NCBI Taxonomy" id="299642"/>
    <lineage>
        <taxon>Eukaryota</taxon>
        <taxon>Metazoa</taxon>
        <taxon>Ecdysozoa</taxon>
        <taxon>Arthropoda</taxon>
        <taxon>Chelicerata</taxon>
        <taxon>Arachnida</taxon>
        <taxon>Araneae</taxon>
        <taxon>Araneomorphae</taxon>
        <taxon>Entelegynae</taxon>
        <taxon>Araneoidea</taxon>
        <taxon>Nephilidae</taxon>
        <taxon>Nephila</taxon>
    </lineage>
</organism>
<dbReference type="AlphaFoldDB" id="A0A8X6NDS2"/>
<accession>A0A8X6NDS2</accession>
<evidence type="ECO:0000313" key="1">
    <source>
        <dbReference type="EMBL" id="GFT08053.1"/>
    </source>
</evidence>
<dbReference type="EMBL" id="BMAW01008323">
    <property type="protein sequence ID" value="GFT08053.1"/>
    <property type="molecule type" value="Genomic_DNA"/>
</dbReference>
<protein>
    <submittedName>
        <fullName evidence="1">Uncharacterized protein</fullName>
    </submittedName>
</protein>